<evidence type="ECO:0000313" key="12">
    <source>
        <dbReference type="Proteomes" id="UP001140949"/>
    </source>
</evidence>
<reference evidence="11" key="2">
    <citation type="submission" date="2023-04" db="EMBL/GenBank/DDBJ databases">
        <authorList>
            <person name="Bruccoleri R.E."/>
            <person name="Oakeley E.J."/>
            <person name="Faust A.-M."/>
            <person name="Dessus-Babus S."/>
            <person name="Altorfer M."/>
            <person name="Burckhardt D."/>
            <person name="Oertli M."/>
            <person name="Naumann U."/>
            <person name="Petersen F."/>
            <person name="Wong J."/>
        </authorList>
    </citation>
    <scope>NUCLEOTIDE SEQUENCE</scope>
    <source>
        <strain evidence="11">GSM-AAB239-AS_SAM_17_03QT</strain>
        <tissue evidence="11">Leaf</tissue>
    </source>
</reference>
<evidence type="ECO:0000256" key="8">
    <source>
        <dbReference type="ARBA" id="ARBA00023136"/>
    </source>
</evidence>
<comment type="subcellular location">
    <subcellularLocation>
        <location evidence="3">Lipid droplet</location>
    </subcellularLocation>
    <subcellularLocation>
        <location evidence="2">Membrane</location>
        <topology evidence="2">Multi-pass membrane protein</topology>
    </subcellularLocation>
</comment>
<evidence type="ECO:0000256" key="4">
    <source>
        <dbReference type="ARBA" id="ARBA00010858"/>
    </source>
</evidence>
<accession>A0AAX6E5Y6</accession>
<keyword evidence="5" id="KW-0551">Lipid droplet</keyword>
<reference evidence="11" key="1">
    <citation type="journal article" date="2023" name="GigaByte">
        <title>Genome assembly of the bearded iris, Iris pallida Lam.</title>
        <authorList>
            <person name="Bruccoleri R.E."/>
            <person name="Oakeley E.J."/>
            <person name="Faust A.M.E."/>
            <person name="Altorfer M."/>
            <person name="Dessus-Babus S."/>
            <person name="Burckhardt D."/>
            <person name="Oertli M."/>
            <person name="Naumann U."/>
            <person name="Petersen F."/>
            <person name="Wong J."/>
        </authorList>
    </citation>
    <scope>NUCLEOTIDE SEQUENCE</scope>
    <source>
        <strain evidence="11">GSM-AAB239-AS_SAM_17_03QT</strain>
    </source>
</reference>
<evidence type="ECO:0000313" key="11">
    <source>
        <dbReference type="EMBL" id="KAJ6799482.1"/>
    </source>
</evidence>
<proteinExistence type="inferred from homology"/>
<dbReference type="InterPro" id="IPR000136">
    <property type="entry name" value="Oleosin"/>
</dbReference>
<feature type="transmembrane region" description="Helical" evidence="10">
    <location>
        <begin position="82"/>
        <end position="107"/>
    </location>
</feature>
<dbReference type="GO" id="GO:0010344">
    <property type="term" value="P:seed oilbody biogenesis"/>
    <property type="evidence" value="ECO:0007669"/>
    <property type="project" value="TreeGrafter"/>
</dbReference>
<dbReference type="GO" id="GO:0019915">
    <property type="term" value="P:lipid storage"/>
    <property type="evidence" value="ECO:0007669"/>
    <property type="project" value="TreeGrafter"/>
</dbReference>
<gene>
    <name evidence="11" type="ORF">M6B38_206980</name>
</gene>
<dbReference type="PANTHER" id="PTHR33203:SF44">
    <property type="entry name" value="OLEOSIN 20.3 KDA"/>
    <property type="match status" value="1"/>
</dbReference>
<evidence type="ECO:0000256" key="9">
    <source>
        <dbReference type="SAM" id="MobiDB-lite"/>
    </source>
</evidence>
<dbReference type="GO" id="GO:0016020">
    <property type="term" value="C:membrane"/>
    <property type="evidence" value="ECO:0007669"/>
    <property type="project" value="UniProtKB-SubCell"/>
</dbReference>
<comment type="caution">
    <text evidence="11">The sequence shown here is derived from an EMBL/GenBank/DDBJ whole genome shotgun (WGS) entry which is preliminary data.</text>
</comment>
<dbReference type="PANTHER" id="PTHR33203">
    <property type="entry name" value="OLEOSIN"/>
    <property type="match status" value="1"/>
</dbReference>
<organism evidence="11 12">
    <name type="scientific">Iris pallida</name>
    <name type="common">Sweet iris</name>
    <dbReference type="NCBI Taxonomy" id="29817"/>
    <lineage>
        <taxon>Eukaryota</taxon>
        <taxon>Viridiplantae</taxon>
        <taxon>Streptophyta</taxon>
        <taxon>Embryophyta</taxon>
        <taxon>Tracheophyta</taxon>
        <taxon>Spermatophyta</taxon>
        <taxon>Magnoliopsida</taxon>
        <taxon>Liliopsida</taxon>
        <taxon>Asparagales</taxon>
        <taxon>Iridaceae</taxon>
        <taxon>Iridoideae</taxon>
        <taxon>Irideae</taxon>
        <taxon>Iris</taxon>
    </lineage>
</organism>
<keyword evidence="8 10" id="KW-0472">Membrane</keyword>
<dbReference type="AlphaFoldDB" id="A0AAX6E5Y6"/>
<dbReference type="EMBL" id="JANAVB010039816">
    <property type="protein sequence ID" value="KAJ6799482.1"/>
    <property type="molecule type" value="Genomic_DNA"/>
</dbReference>
<dbReference type="GO" id="GO:0050826">
    <property type="term" value="P:response to freezing"/>
    <property type="evidence" value="ECO:0007669"/>
    <property type="project" value="TreeGrafter"/>
</dbReference>
<feature type="transmembrane region" description="Helical" evidence="10">
    <location>
        <begin position="54"/>
        <end position="76"/>
    </location>
</feature>
<evidence type="ECO:0000256" key="6">
    <source>
        <dbReference type="ARBA" id="ARBA00022692"/>
    </source>
</evidence>
<keyword evidence="7 10" id="KW-1133">Transmembrane helix</keyword>
<name>A0AAX6E5Y6_IRIPA</name>
<evidence type="ECO:0000256" key="1">
    <source>
        <dbReference type="ARBA" id="ARBA00002582"/>
    </source>
</evidence>
<comment type="function">
    <text evidence="1">May have a structural role to stabilize the lipid body during desiccation of the seed by preventing coalescence of the oil. Probably interacts with both lipid and phospholipid moieties of lipid bodies. May also provide recognition signals for specific lipase anchorage in lipolysis during seedling growth.</text>
</comment>
<keyword evidence="6 10" id="KW-0812">Transmembrane</keyword>
<evidence type="ECO:0000256" key="7">
    <source>
        <dbReference type="ARBA" id="ARBA00022989"/>
    </source>
</evidence>
<feature type="transmembrane region" description="Helical" evidence="10">
    <location>
        <begin position="31"/>
        <end position="49"/>
    </location>
</feature>
<feature type="compositionally biased region" description="Basic and acidic residues" evidence="9">
    <location>
        <begin position="138"/>
        <end position="157"/>
    </location>
</feature>
<feature type="region of interest" description="Disordered" evidence="9">
    <location>
        <begin position="127"/>
        <end position="157"/>
    </location>
</feature>
<evidence type="ECO:0000256" key="5">
    <source>
        <dbReference type="ARBA" id="ARBA00022677"/>
    </source>
</evidence>
<dbReference type="GO" id="GO:0012511">
    <property type="term" value="C:monolayer-surrounded lipid storage body"/>
    <property type="evidence" value="ECO:0007669"/>
    <property type="project" value="InterPro"/>
</dbReference>
<evidence type="ECO:0000256" key="3">
    <source>
        <dbReference type="ARBA" id="ARBA00004502"/>
    </source>
</evidence>
<dbReference type="Pfam" id="PF01277">
    <property type="entry name" value="Oleosin"/>
    <property type="match status" value="1"/>
</dbReference>
<sequence length="157" mass="16431">MAEHGQHGLQQLRHPVESVKGMLPDRGPSTAQVLSVAVLLPAGGTLLALSGLTLFLTLVGLAVATPVFVVFSPVLVPAAVVIGLAVAGFLASGAFGLTAVTSLSWIVNYLRGAGERVPEQMDQLKRRMAETAGQAGQRTKEIGERIQSKAQHEARTT</sequence>
<comment type="similarity">
    <text evidence="4">Belongs to the oleosin family.</text>
</comment>
<evidence type="ECO:0000256" key="10">
    <source>
        <dbReference type="SAM" id="Phobius"/>
    </source>
</evidence>
<evidence type="ECO:0000256" key="2">
    <source>
        <dbReference type="ARBA" id="ARBA00004141"/>
    </source>
</evidence>
<dbReference type="Proteomes" id="UP001140949">
    <property type="component" value="Unassembled WGS sequence"/>
</dbReference>
<keyword evidence="12" id="KW-1185">Reference proteome</keyword>
<protein>
    <submittedName>
        <fullName evidence="11">Oleosin 18 kDa</fullName>
    </submittedName>
</protein>